<dbReference type="InterPro" id="IPR032675">
    <property type="entry name" value="LRR_dom_sf"/>
</dbReference>
<evidence type="ECO:0000256" key="3">
    <source>
        <dbReference type="ARBA" id="ARBA00022614"/>
    </source>
</evidence>
<evidence type="ECO:0000256" key="2">
    <source>
        <dbReference type="ARBA" id="ARBA00009592"/>
    </source>
</evidence>
<dbReference type="Gramene" id="CDP18965">
    <property type="protein sequence ID" value="CDP18965"/>
    <property type="gene ID" value="GSCOC_T00008956001"/>
</dbReference>
<evidence type="ECO:0000313" key="12">
    <source>
        <dbReference type="EMBL" id="CDP18965.1"/>
    </source>
</evidence>
<dbReference type="PhylomeDB" id="A0A068VDP4"/>
<feature type="chain" id="PRO_5001658531" evidence="10">
    <location>
        <begin position="24"/>
        <end position="315"/>
    </location>
</feature>
<dbReference type="AlphaFoldDB" id="A0A068VDP4"/>
<keyword evidence="4" id="KW-0812">Transmembrane</keyword>
<reference evidence="13" key="1">
    <citation type="journal article" date="2014" name="Science">
        <title>The coffee genome provides insight into the convergent evolution of caffeine biosynthesis.</title>
        <authorList>
            <person name="Denoeud F."/>
            <person name="Carretero-Paulet L."/>
            <person name="Dereeper A."/>
            <person name="Droc G."/>
            <person name="Guyot R."/>
            <person name="Pietrella M."/>
            <person name="Zheng C."/>
            <person name="Alberti A."/>
            <person name="Anthony F."/>
            <person name="Aprea G."/>
            <person name="Aury J.M."/>
            <person name="Bento P."/>
            <person name="Bernard M."/>
            <person name="Bocs S."/>
            <person name="Campa C."/>
            <person name="Cenci A."/>
            <person name="Combes M.C."/>
            <person name="Crouzillat D."/>
            <person name="Da Silva C."/>
            <person name="Daddiego L."/>
            <person name="De Bellis F."/>
            <person name="Dussert S."/>
            <person name="Garsmeur O."/>
            <person name="Gayraud T."/>
            <person name="Guignon V."/>
            <person name="Jahn K."/>
            <person name="Jamilloux V."/>
            <person name="Joet T."/>
            <person name="Labadie K."/>
            <person name="Lan T."/>
            <person name="Leclercq J."/>
            <person name="Lepelley M."/>
            <person name="Leroy T."/>
            <person name="Li L.T."/>
            <person name="Librado P."/>
            <person name="Lopez L."/>
            <person name="Munoz A."/>
            <person name="Noel B."/>
            <person name="Pallavicini A."/>
            <person name="Perrotta G."/>
            <person name="Poncet V."/>
            <person name="Pot D."/>
            <person name="Priyono X."/>
            <person name="Rigoreau M."/>
            <person name="Rouard M."/>
            <person name="Rozas J."/>
            <person name="Tranchant-Dubreuil C."/>
            <person name="VanBuren R."/>
            <person name="Zhang Q."/>
            <person name="Andrade A.C."/>
            <person name="Argout X."/>
            <person name="Bertrand B."/>
            <person name="de Kochko A."/>
            <person name="Graziosi G."/>
            <person name="Henry R.J."/>
            <person name="Jayarama X."/>
            <person name="Ming R."/>
            <person name="Nagai C."/>
            <person name="Rounsley S."/>
            <person name="Sankoff D."/>
            <person name="Giuliano G."/>
            <person name="Albert V.A."/>
            <person name="Wincker P."/>
            <person name="Lashermes P."/>
        </authorList>
    </citation>
    <scope>NUCLEOTIDE SEQUENCE [LARGE SCALE GENOMIC DNA]</scope>
    <source>
        <strain evidence="13">cv. DH200-94</strain>
    </source>
</reference>
<dbReference type="GO" id="GO:0016020">
    <property type="term" value="C:membrane"/>
    <property type="evidence" value="ECO:0007669"/>
    <property type="project" value="UniProtKB-SubCell"/>
</dbReference>
<evidence type="ECO:0000256" key="7">
    <source>
        <dbReference type="ARBA" id="ARBA00022989"/>
    </source>
</evidence>
<evidence type="ECO:0000256" key="10">
    <source>
        <dbReference type="SAM" id="SignalP"/>
    </source>
</evidence>
<evidence type="ECO:0000256" key="4">
    <source>
        <dbReference type="ARBA" id="ARBA00022692"/>
    </source>
</evidence>
<keyword evidence="13" id="KW-1185">Reference proteome</keyword>
<dbReference type="Pfam" id="PF08263">
    <property type="entry name" value="LRRNT_2"/>
    <property type="match status" value="1"/>
</dbReference>
<evidence type="ECO:0000259" key="11">
    <source>
        <dbReference type="Pfam" id="PF08263"/>
    </source>
</evidence>
<dbReference type="InterPro" id="IPR013210">
    <property type="entry name" value="LRR_N_plant-typ"/>
</dbReference>
<gene>
    <name evidence="12" type="ORF">GSCOC_T00008956001</name>
</gene>
<keyword evidence="5 10" id="KW-0732">Signal</keyword>
<protein>
    <submittedName>
        <fullName evidence="12">DH200=94 genomic scaffold, scaffold_322</fullName>
    </submittedName>
</protein>
<keyword evidence="7" id="KW-1133">Transmembrane helix</keyword>
<dbReference type="PANTHER" id="PTHR48057:SF26">
    <property type="entry name" value="LRR RECEPTOR-LIKE KINASE"/>
    <property type="match status" value="1"/>
</dbReference>
<comment type="similarity">
    <text evidence="2">Belongs to the RLP family.</text>
</comment>
<dbReference type="InParanoid" id="A0A068VDP4"/>
<dbReference type="EMBL" id="HG739406">
    <property type="protein sequence ID" value="CDP18965.1"/>
    <property type="molecule type" value="Genomic_DNA"/>
</dbReference>
<name>A0A068VDP4_COFCA</name>
<dbReference type="FunFam" id="3.80.10.10:FF:000041">
    <property type="entry name" value="LRR receptor-like serine/threonine-protein kinase ERECTA"/>
    <property type="match status" value="1"/>
</dbReference>
<evidence type="ECO:0000256" key="8">
    <source>
        <dbReference type="ARBA" id="ARBA00023136"/>
    </source>
</evidence>
<dbReference type="FunFam" id="3.80.10.10:FF:000275">
    <property type="entry name" value="Leucine-rich repeat receptor-like protein kinase"/>
    <property type="match status" value="1"/>
</dbReference>
<keyword evidence="6" id="KW-0677">Repeat</keyword>
<dbReference type="Gene3D" id="3.80.10.10">
    <property type="entry name" value="Ribonuclease Inhibitor"/>
    <property type="match status" value="2"/>
</dbReference>
<dbReference type="SUPFAM" id="SSF52058">
    <property type="entry name" value="L domain-like"/>
    <property type="match status" value="1"/>
</dbReference>
<accession>A0A068VDP4</accession>
<evidence type="ECO:0000256" key="1">
    <source>
        <dbReference type="ARBA" id="ARBA00004479"/>
    </source>
</evidence>
<comment type="subcellular location">
    <subcellularLocation>
        <location evidence="1">Membrane</location>
        <topology evidence="1">Single-pass type I membrane protein</topology>
    </subcellularLocation>
</comment>
<dbReference type="Pfam" id="PF00560">
    <property type="entry name" value="LRR_1"/>
    <property type="match status" value="3"/>
</dbReference>
<dbReference type="PANTHER" id="PTHR48057">
    <property type="entry name" value="LEUCINE-RICH REPEAT SERINE/THREONINE-PROTEIN KINASE 1"/>
    <property type="match status" value="1"/>
</dbReference>
<dbReference type="Proteomes" id="UP000295252">
    <property type="component" value="Unassembled WGS sequence"/>
</dbReference>
<evidence type="ECO:0000256" key="5">
    <source>
        <dbReference type="ARBA" id="ARBA00022729"/>
    </source>
</evidence>
<evidence type="ECO:0000256" key="9">
    <source>
        <dbReference type="ARBA" id="ARBA00023180"/>
    </source>
</evidence>
<sequence>MERTYFLFFVALVLLHFIATISATIIVAKNQNNTVDLKALLAFKAAIFDPQRIIPINWSTSSTSVCYWIGITCNARHHRVAAIDLSYMGIAGTIPPQLGNLSFLVKLNLMNNSFHGHLPTELSYLRRLKYISLENKGFSGSLSGRLSNFTKLETIRLGFNFFTGNLPEEFSALPKLKLVEIQYNQLVGPLPRALFNLSSLQFIGFTNNSLSGYLPACICDHLPQLQGLYLSYNHFEGEIPSGIGDCSKLQVLVLFDNKLNGHIPKGIWNLTTLTKIYLDWTDLTGTYVFSFFLRYNRGCCCGMFISQRRGVERWG</sequence>
<dbReference type="InterPro" id="IPR001611">
    <property type="entry name" value="Leu-rich_rpt"/>
</dbReference>
<evidence type="ECO:0000313" key="13">
    <source>
        <dbReference type="Proteomes" id="UP000295252"/>
    </source>
</evidence>
<proteinExistence type="inferred from homology"/>
<keyword evidence="9" id="KW-0325">Glycoprotein</keyword>
<keyword evidence="8" id="KW-0472">Membrane</keyword>
<feature type="domain" description="Leucine-rich repeat-containing N-terminal plant-type" evidence="11">
    <location>
        <begin position="36"/>
        <end position="74"/>
    </location>
</feature>
<organism evidence="12 13">
    <name type="scientific">Coffea canephora</name>
    <name type="common">Robusta coffee</name>
    <dbReference type="NCBI Taxonomy" id="49390"/>
    <lineage>
        <taxon>Eukaryota</taxon>
        <taxon>Viridiplantae</taxon>
        <taxon>Streptophyta</taxon>
        <taxon>Embryophyta</taxon>
        <taxon>Tracheophyta</taxon>
        <taxon>Spermatophyta</taxon>
        <taxon>Magnoliopsida</taxon>
        <taxon>eudicotyledons</taxon>
        <taxon>Gunneridae</taxon>
        <taxon>Pentapetalae</taxon>
        <taxon>asterids</taxon>
        <taxon>lamiids</taxon>
        <taxon>Gentianales</taxon>
        <taxon>Rubiaceae</taxon>
        <taxon>Ixoroideae</taxon>
        <taxon>Gardenieae complex</taxon>
        <taxon>Bertiereae - Coffeeae clade</taxon>
        <taxon>Coffeeae</taxon>
        <taxon>Coffea</taxon>
    </lineage>
</organism>
<evidence type="ECO:0000256" key="6">
    <source>
        <dbReference type="ARBA" id="ARBA00022737"/>
    </source>
</evidence>
<feature type="signal peptide" evidence="10">
    <location>
        <begin position="1"/>
        <end position="23"/>
    </location>
</feature>
<dbReference type="InterPro" id="IPR052595">
    <property type="entry name" value="LRRC69/RLP"/>
</dbReference>
<keyword evidence="3" id="KW-0433">Leucine-rich repeat</keyword>